<evidence type="ECO:0000259" key="1">
    <source>
        <dbReference type="PROSITE" id="PS50206"/>
    </source>
</evidence>
<reference evidence="2" key="1">
    <citation type="submission" date="2024-06" db="EMBL/GenBank/DDBJ databases">
        <title>Genome sequence of Vogesella sp. MAHUQ-64.</title>
        <authorList>
            <person name="Huq M.A."/>
        </authorList>
    </citation>
    <scope>NUCLEOTIDE SEQUENCE</scope>
    <source>
        <strain evidence="2">MAHUQ-64</strain>
    </source>
</reference>
<gene>
    <name evidence="2" type="ORF">ABNW52_01345</name>
</gene>
<accession>A0ABV1LZI2</accession>
<keyword evidence="3" id="KW-1185">Reference proteome</keyword>
<organism evidence="2 3">
    <name type="scientific">Vogesella oryzagri</name>
    <dbReference type="NCBI Taxonomy" id="3160864"/>
    <lineage>
        <taxon>Bacteria</taxon>
        <taxon>Pseudomonadati</taxon>
        <taxon>Pseudomonadota</taxon>
        <taxon>Betaproteobacteria</taxon>
        <taxon>Neisseriales</taxon>
        <taxon>Chromobacteriaceae</taxon>
        <taxon>Vogesella</taxon>
    </lineage>
</organism>
<dbReference type="PANTHER" id="PTHR45431">
    <property type="entry name" value="RHODANESE-LIKE DOMAIN-CONTAINING PROTEIN 15, CHLOROPLASTIC"/>
    <property type="match status" value="1"/>
</dbReference>
<evidence type="ECO:0000313" key="3">
    <source>
        <dbReference type="Proteomes" id="UP001433638"/>
    </source>
</evidence>
<dbReference type="SMART" id="SM00450">
    <property type="entry name" value="RHOD"/>
    <property type="match status" value="1"/>
</dbReference>
<sequence>MLKQTAHDLVAAAKAQIQECSLPQAQQLLAAGQSLLLDVREPEEFAAGHLAGALNIPRGLLEFRLSGDPALAEVGRTVLLYCKSSGRAALAARVMQEMGYQDVVSIAGGFDAWLAAGMPVEKPRPLGFD</sequence>
<dbReference type="PANTHER" id="PTHR45431:SF3">
    <property type="entry name" value="RHODANESE-LIKE DOMAIN-CONTAINING PROTEIN 15, CHLOROPLASTIC"/>
    <property type="match status" value="1"/>
</dbReference>
<comment type="caution">
    <text evidence="2">The sequence shown here is derived from an EMBL/GenBank/DDBJ whole genome shotgun (WGS) entry which is preliminary data.</text>
</comment>
<name>A0ABV1LZI2_9NEIS</name>
<dbReference type="EMBL" id="JBEFLD010000001">
    <property type="protein sequence ID" value="MEQ6289262.1"/>
    <property type="molecule type" value="Genomic_DNA"/>
</dbReference>
<dbReference type="Proteomes" id="UP001433638">
    <property type="component" value="Unassembled WGS sequence"/>
</dbReference>
<dbReference type="Pfam" id="PF00581">
    <property type="entry name" value="Rhodanese"/>
    <property type="match status" value="1"/>
</dbReference>
<dbReference type="PROSITE" id="PS50206">
    <property type="entry name" value="RHODANESE_3"/>
    <property type="match status" value="1"/>
</dbReference>
<dbReference type="RefSeq" id="WP_349582965.1">
    <property type="nucleotide sequence ID" value="NZ_JBEFLD010000001.1"/>
</dbReference>
<dbReference type="SUPFAM" id="SSF52821">
    <property type="entry name" value="Rhodanese/Cell cycle control phosphatase"/>
    <property type="match status" value="1"/>
</dbReference>
<dbReference type="InterPro" id="IPR001763">
    <property type="entry name" value="Rhodanese-like_dom"/>
</dbReference>
<feature type="domain" description="Rhodanese" evidence="1">
    <location>
        <begin position="30"/>
        <end position="122"/>
    </location>
</feature>
<dbReference type="InterPro" id="IPR036873">
    <property type="entry name" value="Rhodanese-like_dom_sf"/>
</dbReference>
<proteinExistence type="predicted"/>
<dbReference type="Gene3D" id="3.40.250.10">
    <property type="entry name" value="Rhodanese-like domain"/>
    <property type="match status" value="1"/>
</dbReference>
<protein>
    <submittedName>
        <fullName evidence="2">Rhodanese-like domain-containing protein</fullName>
    </submittedName>
</protein>
<evidence type="ECO:0000313" key="2">
    <source>
        <dbReference type="EMBL" id="MEQ6289262.1"/>
    </source>
</evidence>
<dbReference type="InterPro" id="IPR052367">
    <property type="entry name" value="Thiosulfate_ST/Rhodanese-like"/>
</dbReference>